<evidence type="ECO:0000313" key="1">
    <source>
        <dbReference type="EMBL" id="KAK1633663.1"/>
    </source>
</evidence>
<dbReference type="RefSeq" id="XP_060442270.1">
    <property type="nucleotide sequence ID" value="XM_060596165.1"/>
</dbReference>
<gene>
    <name evidence="1" type="ORF">BDP81DRAFT_69362</name>
</gene>
<organism evidence="1 2">
    <name type="scientific">Colletotrichum phormii</name>
    <dbReference type="NCBI Taxonomy" id="359342"/>
    <lineage>
        <taxon>Eukaryota</taxon>
        <taxon>Fungi</taxon>
        <taxon>Dikarya</taxon>
        <taxon>Ascomycota</taxon>
        <taxon>Pezizomycotina</taxon>
        <taxon>Sordariomycetes</taxon>
        <taxon>Hypocreomycetidae</taxon>
        <taxon>Glomerellales</taxon>
        <taxon>Glomerellaceae</taxon>
        <taxon>Colletotrichum</taxon>
        <taxon>Colletotrichum acutatum species complex</taxon>
    </lineage>
</organism>
<sequence length="249" mass="27335">MVEASHIVARVWEIRCVRQVTDGASWIRRHADQVTLSHRRAGCFWTAAQPAVRVLSKLSKSSSQTRAGRHKRRILLSLQSIHSHMGRIQKVNNDFSFVSKVCAHSVSFHSTGQQTDVTVPDACEKKRENEGQQAASTLGSVWMGVIRGPLRSSPVATTSPACRRKCLHPLNALTRLRRRGVGPGLTLSVLRGQGPQGLSLWGCRRRLPGFGPPENADLRYSVRSTITGWARGADSSSGRLGMGKRACLL</sequence>
<comment type="caution">
    <text evidence="1">The sequence shown here is derived from an EMBL/GenBank/DDBJ whole genome shotgun (WGS) entry which is preliminary data.</text>
</comment>
<accession>A0AAI9ZMI7</accession>
<protein>
    <submittedName>
        <fullName evidence="1">Uncharacterized protein</fullName>
    </submittedName>
</protein>
<dbReference type="GeneID" id="85481027"/>
<dbReference type="EMBL" id="JAHMHQ010000017">
    <property type="protein sequence ID" value="KAK1633663.1"/>
    <property type="molecule type" value="Genomic_DNA"/>
</dbReference>
<evidence type="ECO:0000313" key="2">
    <source>
        <dbReference type="Proteomes" id="UP001243989"/>
    </source>
</evidence>
<reference evidence="1" key="1">
    <citation type="submission" date="2021-06" db="EMBL/GenBank/DDBJ databases">
        <title>Comparative genomics, transcriptomics and evolutionary studies reveal genomic signatures of adaptation to plant cell wall in hemibiotrophic fungi.</title>
        <authorList>
            <consortium name="DOE Joint Genome Institute"/>
            <person name="Baroncelli R."/>
            <person name="Diaz J.F."/>
            <person name="Benocci T."/>
            <person name="Peng M."/>
            <person name="Battaglia E."/>
            <person name="Haridas S."/>
            <person name="Andreopoulos W."/>
            <person name="Labutti K."/>
            <person name="Pangilinan J."/>
            <person name="Floch G.L."/>
            <person name="Makela M.R."/>
            <person name="Henrissat B."/>
            <person name="Grigoriev I.V."/>
            <person name="Crouch J.A."/>
            <person name="De Vries R.P."/>
            <person name="Sukno S.A."/>
            <person name="Thon M.R."/>
        </authorList>
    </citation>
    <scope>NUCLEOTIDE SEQUENCE</scope>
    <source>
        <strain evidence="1">CBS 102054</strain>
    </source>
</reference>
<dbReference type="AlphaFoldDB" id="A0AAI9ZMI7"/>
<name>A0AAI9ZMI7_9PEZI</name>
<proteinExistence type="predicted"/>
<keyword evidence="2" id="KW-1185">Reference proteome</keyword>
<dbReference type="Proteomes" id="UP001243989">
    <property type="component" value="Unassembled WGS sequence"/>
</dbReference>